<evidence type="ECO:0000313" key="2">
    <source>
        <dbReference type="Proteomes" id="UP001064048"/>
    </source>
</evidence>
<dbReference type="EMBL" id="CM046104">
    <property type="protein sequence ID" value="KAI8424177.1"/>
    <property type="molecule type" value="Genomic_DNA"/>
</dbReference>
<dbReference type="Proteomes" id="UP001064048">
    <property type="component" value="Chromosome 4"/>
</dbReference>
<organism evidence="1 2">
    <name type="scientific">Choristoneura fumiferana</name>
    <name type="common">Spruce budworm moth</name>
    <name type="synonym">Archips fumiferana</name>
    <dbReference type="NCBI Taxonomy" id="7141"/>
    <lineage>
        <taxon>Eukaryota</taxon>
        <taxon>Metazoa</taxon>
        <taxon>Ecdysozoa</taxon>
        <taxon>Arthropoda</taxon>
        <taxon>Hexapoda</taxon>
        <taxon>Insecta</taxon>
        <taxon>Pterygota</taxon>
        <taxon>Neoptera</taxon>
        <taxon>Endopterygota</taxon>
        <taxon>Lepidoptera</taxon>
        <taxon>Glossata</taxon>
        <taxon>Ditrysia</taxon>
        <taxon>Tortricoidea</taxon>
        <taxon>Tortricidae</taxon>
        <taxon>Tortricinae</taxon>
        <taxon>Choristoneura</taxon>
    </lineage>
</organism>
<comment type="caution">
    <text evidence="1">The sequence shown here is derived from an EMBL/GenBank/DDBJ whole genome shotgun (WGS) entry which is preliminary data.</text>
</comment>
<keyword evidence="2" id="KW-1185">Reference proteome</keyword>
<gene>
    <name evidence="1" type="ORF">MSG28_002765</name>
</gene>
<protein>
    <submittedName>
        <fullName evidence="1">Uncharacterized protein</fullName>
    </submittedName>
</protein>
<name>A0ACC0JJ93_CHOFU</name>
<accession>A0ACC0JJ93</accession>
<evidence type="ECO:0000313" key="1">
    <source>
        <dbReference type="EMBL" id="KAI8424177.1"/>
    </source>
</evidence>
<reference evidence="1 2" key="1">
    <citation type="journal article" date="2022" name="Genome Biol. Evol.">
        <title>The Spruce Budworm Genome: Reconstructing the Evolutionary History of Antifreeze Proteins.</title>
        <authorList>
            <person name="Beliveau C."/>
            <person name="Gagne P."/>
            <person name="Picq S."/>
            <person name="Vernygora O."/>
            <person name="Keeling C.I."/>
            <person name="Pinkney K."/>
            <person name="Doucet D."/>
            <person name="Wen F."/>
            <person name="Johnston J.S."/>
            <person name="Maaroufi H."/>
            <person name="Boyle B."/>
            <person name="Laroche J."/>
            <person name="Dewar K."/>
            <person name="Juretic N."/>
            <person name="Blackburn G."/>
            <person name="Nisole A."/>
            <person name="Brunet B."/>
            <person name="Brandao M."/>
            <person name="Lumley L."/>
            <person name="Duan J."/>
            <person name="Quan G."/>
            <person name="Lucarotti C.J."/>
            <person name="Roe A.D."/>
            <person name="Sperling F.A.H."/>
            <person name="Levesque R.C."/>
            <person name="Cusson M."/>
        </authorList>
    </citation>
    <scope>NUCLEOTIDE SEQUENCE [LARGE SCALE GENOMIC DNA]</scope>
    <source>
        <strain evidence="1">Glfc:IPQL:Cfum</strain>
    </source>
</reference>
<proteinExistence type="predicted"/>
<sequence length="453" mass="50361">MLYTSESTIQNETTLRFACKDGECSQGLWHFNNETSSQNFTGPHNEMVCMFETPAEDFMASPLFQMCVYFMYSAVFVVALVGNGLVCFVVQTSPRMKTVTNYFIVNLAVGDILMTLFCVPFSFVSMLVLRYWPFGAIMCKVVNYSQAVSVLVSAYTLLAISIDRYMAIMQPLKPRLGKATAKLVVAGVWGGALATAAPIPIVSNLQRPSLWHEACEIDICGELWANPEQSSQYTCALLALQFALPLSALVCTYVRIAHAVWGGRTPGEAQSARDTRMQRSKRKMIKMMVTVVAVFTISWLPLNVFIVLWTAHEGDAEWGAWPGLPYAWFASHWLAMSHSCYNPIIYCYMNARYRRGFKQILGGFLCLKHTENGRSCHRSSICEGVPMSEMVGLNGSANRRGLTSCRCRTRANSVKVIATGTKCKCDSLDRKVCAIGRPPPPPARALSVRSHFT</sequence>